<dbReference type="EMBL" id="MU865124">
    <property type="protein sequence ID" value="KAK4457288.1"/>
    <property type="molecule type" value="Genomic_DNA"/>
</dbReference>
<dbReference type="AlphaFoldDB" id="A0AAV9HCJ3"/>
<evidence type="ECO:0000313" key="4">
    <source>
        <dbReference type="Proteomes" id="UP001321749"/>
    </source>
</evidence>
<sequence>MPLRREKPDLPEPPAKRLRQTKSRIEYALRHGSAALSVVSSRLPSPEVTASPSNNGIALSPIDVAQRVRPEAGPQDNIKSFCDRLLQFRNEESGHQQPRKVPISIAQAKFNPSPKVTATAIKNPLHRLQASFQQSARLSTRAAKFGGPLPSQPPTHPAGSPSADDEYDPALLKQQLAEHFITTASTLHHLATKSLDHAHDTLSRALKASLEGDKTVFRSKIKPLSRPVDTLKVQYVVQTADGGETRSETVGGLIRRGEKLRKEFMKRMNGLQREWNKLGIEVGEVISKVEGGGPMDVDGEEETEKERREIQKEIESAEEEIELITEAAMVCSAEIEKEHRRTTLPDLHRYYRSINMF</sequence>
<feature type="coiled-coil region" evidence="1">
    <location>
        <begin position="300"/>
        <end position="327"/>
    </location>
</feature>
<accession>A0AAV9HCJ3</accession>
<feature type="region of interest" description="Disordered" evidence="2">
    <location>
        <begin position="1"/>
        <end position="21"/>
    </location>
</feature>
<dbReference type="Proteomes" id="UP001321749">
    <property type="component" value="Unassembled WGS sequence"/>
</dbReference>
<name>A0AAV9HCJ3_9PEZI</name>
<comment type="caution">
    <text evidence="3">The sequence shown here is derived from an EMBL/GenBank/DDBJ whole genome shotgun (WGS) entry which is preliminary data.</text>
</comment>
<keyword evidence="4" id="KW-1185">Reference proteome</keyword>
<reference evidence="3" key="2">
    <citation type="submission" date="2023-06" db="EMBL/GenBank/DDBJ databases">
        <authorList>
            <consortium name="Lawrence Berkeley National Laboratory"/>
            <person name="Mondo S.J."/>
            <person name="Hensen N."/>
            <person name="Bonometti L."/>
            <person name="Westerberg I."/>
            <person name="Brannstrom I.O."/>
            <person name="Guillou S."/>
            <person name="Cros-Aarteil S."/>
            <person name="Calhoun S."/>
            <person name="Haridas S."/>
            <person name="Kuo A."/>
            <person name="Pangilinan J."/>
            <person name="Riley R."/>
            <person name="Labutti K."/>
            <person name="Andreopoulos B."/>
            <person name="Lipzen A."/>
            <person name="Chen C."/>
            <person name="Yanf M."/>
            <person name="Daum C."/>
            <person name="Ng V."/>
            <person name="Clum A."/>
            <person name="Steindorff A."/>
            <person name="Ohm R."/>
            <person name="Martin F."/>
            <person name="Silar P."/>
            <person name="Natvig D."/>
            <person name="Lalanne C."/>
            <person name="Gautier V."/>
            <person name="Ament-Velasquez S.L."/>
            <person name="Kruys A."/>
            <person name="Hutchinson M.I."/>
            <person name="Powell A.J."/>
            <person name="Barry K."/>
            <person name="Miller A.N."/>
            <person name="Grigoriev I.V."/>
            <person name="Debuchy R."/>
            <person name="Gladieux P."/>
            <person name="Thoren M.H."/>
            <person name="Johannesson H."/>
        </authorList>
    </citation>
    <scope>NUCLEOTIDE SEQUENCE</scope>
    <source>
        <strain evidence="3">PSN324</strain>
    </source>
</reference>
<proteinExistence type="predicted"/>
<feature type="compositionally biased region" description="Basic and acidic residues" evidence="2">
    <location>
        <begin position="1"/>
        <end position="10"/>
    </location>
</feature>
<keyword evidence="1" id="KW-0175">Coiled coil</keyword>
<evidence type="ECO:0000256" key="2">
    <source>
        <dbReference type="SAM" id="MobiDB-lite"/>
    </source>
</evidence>
<protein>
    <submittedName>
        <fullName evidence="3">Uncharacterized protein</fullName>
    </submittedName>
</protein>
<gene>
    <name evidence="3" type="ORF">QBC42DRAFT_318638</name>
</gene>
<evidence type="ECO:0000313" key="3">
    <source>
        <dbReference type="EMBL" id="KAK4457288.1"/>
    </source>
</evidence>
<organism evidence="3 4">
    <name type="scientific">Cladorrhinum samala</name>
    <dbReference type="NCBI Taxonomy" id="585594"/>
    <lineage>
        <taxon>Eukaryota</taxon>
        <taxon>Fungi</taxon>
        <taxon>Dikarya</taxon>
        <taxon>Ascomycota</taxon>
        <taxon>Pezizomycotina</taxon>
        <taxon>Sordariomycetes</taxon>
        <taxon>Sordariomycetidae</taxon>
        <taxon>Sordariales</taxon>
        <taxon>Podosporaceae</taxon>
        <taxon>Cladorrhinum</taxon>
    </lineage>
</organism>
<evidence type="ECO:0000256" key="1">
    <source>
        <dbReference type="SAM" id="Coils"/>
    </source>
</evidence>
<feature type="region of interest" description="Disordered" evidence="2">
    <location>
        <begin position="136"/>
        <end position="166"/>
    </location>
</feature>
<reference evidence="3" key="1">
    <citation type="journal article" date="2023" name="Mol. Phylogenet. Evol.">
        <title>Genome-scale phylogeny and comparative genomics of the fungal order Sordariales.</title>
        <authorList>
            <person name="Hensen N."/>
            <person name="Bonometti L."/>
            <person name="Westerberg I."/>
            <person name="Brannstrom I.O."/>
            <person name="Guillou S."/>
            <person name="Cros-Aarteil S."/>
            <person name="Calhoun S."/>
            <person name="Haridas S."/>
            <person name="Kuo A."/>
            <person name="Mondo S."/>
            <person name="Pangilinan J."/>
            <person name="Riley R."/>
            <person name="LaButti K."/>
            <person name="Andreopoulos B."/>
            <person name="Lipzen A."/>
            <person name="Chen C."/>
            <person name="Yan M."/>
            <person name="Daum C."/>
            <person name="Ng V."/>
            <person name="Clum A."/>
            <person name="Steindorff A."/>
            <person name="Ohm R.A."/>
            <person name="Martin F."/>
            <person name="Silar P."/>
            <person name="Natvig D.O."/>
            <person name="Lalanne C."/>
            <person name="Gautier V."/>
            <person name="Ament-Velasquez S.L."/>
            <person name="Kruys A."/>
            <person name="Hutchinson M.I."/>
            <person name="Powell A.J."/>
            <person name="Barry K."/>
            <person name="Miller A.N."/>
            <person name="Grigoriev I.V."/>
            <person name="Debuchy R."/>
            <person name="Gladieux P."/>
            <person name="Hiltunen Thoren M."/>
            <person name="Johannesson H."/>
        </authorList>
    </citation>
    <scope>NUCLEOTIDE SEQUENCE</scope>
    <source>
        <strain evidence="3">PSN324</strain>
    </source>
</reference>